<evidence type="ECO:0000259" key="1">
    <source>
        <dbReference type="Pfam" id="PF09994"/>
    </source>
</evidence>
<reference evidence="2 3" key="1">
    <citation type="journal article" date="2019" name="Nat. Ecol. Evol.">
        <title>Megaphylogeny resolves global patterns of mushroom evolution.</title>
        <authorList>
            <person name="Varga T."/>
            <person name="Krizsan K."/>
            <person name="Foldi C."/>
            <person name="Dima B."/>
            <person name="Sanchez-Garcia M."/>
            <person name="Sanchez-Ramirez S."/>
            <person name="Szollosi G.J."/>
            <person name="Szarkandi J.G."/>
            <person name="Papp V."/>
            <person name="Albert L."/>
            <person name="Andreopoulos W."/>
            <person name="Angelini C."/>
            <person name="Antonin V."/>
            <person name="Barry K.W."/>
            <person name="Bougher N.L."/>
            <person name="Buchanan P."/>
            <person name="Buyck B."/>
            <person name="Bense V."/>
            <person name="Catcheside P."/>
            <person name="Chovatia M."/>
            <person name="Cooper J."/>
            <person name="Damon W."/>
            <person name="Desjardin D."/>
            <person name="Finy P."/>
            <person name="Geml J."/>
            <person name="Haridas S."/>
            <person name="Hughes K."/>
            <person name="Justo A."/>
            <person name="Karasinski D."/>
            <person name="Kautmanova I."/>
            <person name="Kiss B."/>
            <person name="Kocsube S."/>
            <person name="Kotiranta H."/>
            <person name="LaButti K.M."/>
            <person name="Lechner B.E."/>
            <person name="Liimatainen K."/>
            <person name="Lipzen A."/>
            <person name="Lukacs Z."/>
            <person name="Mihaltcheva S."/>
            <person name="Morgado L.N."/>
            <person name="Niskanen T."/>
            <person name="Noordeloos M.E."/>
            <person name="Ohm R.A."/>
            <person name="Ortiz-Santana B."/>
            <person name="Ovrebo C."/>
            <person name="Racz N."/>
            <person name="Riley R."/>
            <person name="Savchenko A."/>
            <person name="Shiryaev A."/>
            <person name="Soop K."/>
            <person name="Spirin V."/>
            <person name="Szebenyi C."/>
            <person name="Tomsovsky M."/>
            <person name="Tulloss R.E."/>
            <person name="Uehling J."/>
            <person name="Grigoriev I.V."/>
            <person name="Vagvolgyi C."/>
            <person name="Papp T."/>
            <person name="Martin F.M."/>
            <person name="Miettinen O."/>
            <person name="Hibbett D.S."/>
            <person name="Nagy L.G."/>
        </authorList>
    </citation>
    <scope>NUCLEOTIDE SEQUENCE [LARGE SCALE GENOMIC DNA]</scope>
    <source>
        <strain evidence="2 3">OMC1185</strain>
    </source>
</reference>
<dbReference type="Pfam" id="PF09994">
    <property type="entry name" value="T6SS_Tle1-like_cat"/>
    <property type="match status" value="1"/>
</dbReference>
<dbReference type="SUPFAM" id="SSF53474">
    <property type="entry name" value="alpha/beta-Hydrolases"/>
    <property type="match status" value="1"/>
</dbReference>
<evidence type="ECO:0000313" key="2">
    <source>
        <dbReference type="EMBL" id="TFK47523.1"/>
    </source>
</evidence>
<keyword evidence="3" id="KW-1185">Reference proteome</keyword>
<gene>
    <name evidence="2" type="ORF">OE88DRAFT_1636153</name>
</gene>
<protein>
    <recommendedName>
        <fullName evidence="1">T6SS Phospholipase effector Tle1-like catalytic domain-containing protein</fullName>
    </recommendedName>
</protein>
<proteinExistence type="predicted"/>
<name>A0A5C3MRN1_9AGAM</name>
<dbReference type="InterPro" id="IPR018712">
    <property type="entry name" value="Tle1-like_cat"/>
</dbReference>
<dbReference type="InterPro" id="IPR029058">
    <property type="entry name" value="AB_hydrolase_fold"/>
</dbReference>
<dbReference type="PANTHER" id="PTHR33840">
    <property type="match status" value="1"/>
</dbReference>
<sequence>MTCATPAGAGDPNQKLLECGCLESGRNLVVCIDGTANKFDTKAIKSTNVVQLYSSLVKNEEQLTYYNSGIGTYATPSFKSWSWWKQVIGHKIDLAIAWRFEKIIIGAYQWLSEEYKDGDRIYLFGFSRGAYQVRALSAMIDKVGLIHKGNQAQIPFAYELYASIDESKPHADSSSVPMEMHFKTTFSRDVRVHFVGAWDTVSSVGIFQGKDVPFTACGMKHVCCFRHALALDERRVKFQPEYVSGGLHKVEERPGKPAEKEARKYSVPHVKEVWFPGSHSDIHIGLPLQWMSREARNAGVRFRLFGTEGQALGLAKFHESLTAAWKLLEYLPIKRRLYNDSNSATWWPNRGNGRQIVPGQMIHKSVYDDLKYVPLARLPAALSLGWLHTNSKEELEKGGLSLED</sequence>
<dbReference type="AlphaFoldDB" id="A0A5C3MRN1"/>
<dbReference type="EMBL" id="ML213523">
    <property type="protein sequence ID" value="TFK47523.1"/>
    <property type="molecule type" value="Genomic_DNA"/>
</dbReference>
<feature type="domain" description="T6SS Phospholipase effector Tle1-like catalytic" evidence="1">
    <location>
        <begin position="26"/>
        <end position="286"/>
    </location>
</feature>
<accession>A0A5C3MRN1</accession>
<organism evidence="2 3">
    <name type="scientific">Heliocybe sulcata</name>
    <dbReference type="NCBI Taxonomy" id="5364"/>
    <lineage>
        <taxon>Eukaryota</taxon>
        <taxon>Fungi</taxon>
        <taxon>Dikarya</taxon>
        <taxon>Basidiomycota</taxon>
        <taxon>Agaricomycotina</taxon>
        <taxon>Agaricomycetes</taxon>
        <taxon>Gloeophyllales</taxon>
        <taxon>Gloeophyllaceae</taxon>
        <taxon>Heliocybe</taxon>
    </lineage>
</organism>
<dbReference type="STRING" id="5364.A0A5C3MRN1"/>
<dbReference type="Proteomes" id="UP000305948">
    <property type="component" value="Unassembled WGS sequence"/>
</dbReference>
<dbReference type="PANTHER" id="PTHR33840:SF2">
    <property type="entry name" value="TLE1 PHOSPHOLIPASE DOMAIN-CONTAINING PROTEIN"/>
    <property type="match status" value="1"/>
</dbReference>
<evidence type="ECO:0000313" key="3">
    <source>
        <dbReference type="Proteomes" id="UP000305948"/>
    </source>
</evidence>
<dbReference type="OrthoDB" id="538223at2759"/>